<dbReference type="PANTHER" id="PTHR46060">
    <property type="entry name" value="MARINER MOS1 TRANSPOSASE-LIKE PROTEIN"/>
    <property type="match status" value="1"/>
</dbReference>
<feature type="compositionally biased region" description="Basic and acidic residues" evidence="1">
    <location>
        <begin position="19"/>
        <end position="33"/>
    </location>
</feature>
<proteinExistence type="predicted"/>
<keyword evidence="3" id="KW-1185">Reference proteome</keyword>
<protein>
    <recommendedName>
        <fullName evidence="4">Mariner Mos1 transposase</fullName>
    </recommendedName>
</protein>
<organism evidence="2 3">
    <name type="scientific">Periplaneta americana</name>
    <name type="common">American cockroach</name>
    <name type="synonym">Blatta americana</name>
    <dbReference type="NCBI Taxonomy" id="6978"/>
    <lineage>
        <taxon>Eukaryota</taxon>
        <taxon>Metazoa</taxon>
        <taxon>Ecdysozoa</taxon>
        <taxon>Arthropoda</taxon>
        <taxon>Hexapoda</taxon>
        <taxon>Insecta</taxon>
        <taxon>Pterygota</taxon>
        <taxon>Neoptera</taxon>
        <taxon>Polyneoptera</taxon>
        <taxon>Dictyoptera</taxon>
        <taxon>Blattodea</taxon>
        <taxon>Blattoidea</taxon>
        <taxon>Blattidae</taxon>
        <taxon>Blattinae</taxon>
        <taxon>Periplaneta</taxon>
    </lineage>
</organism>
<evidence type="ECO:0000313" key="2">
    <source>
        <dbReference type="EMBL" id="KAJ4443691.1"/>
    </source>
</evidence>
<evidence type="ECO:0008006" key="4">
    <source>
        <dbReference type="Google" id="ProtNLM"/>
    </source>
</evidence>
<accession>A0ABQ8TC85</accession>
<name>A0ABQ8TC85_PERAM</name>
<feature type="region of interest" description="Disordered" evidence="1">
    <location>
        <begin position="1"/>
        <end position="55"/>
    </location>
</feature>
<dbReference type="EMBL" id="JAJSOF020000013">
    <property type="protein sequence ID" value="KAJ4443691.1"/>
    <property type="molecule type" value="Genomic_DNA"/>
</dbReference>
<dbReference type="InterPro" id="IPR036397">
    <property type="entry name" value="RNaseH_sf"/>
</dbReference>
<evidence type="ECO:0000256" key="1">
    <source>
        <dbReference type="SAM" id="MobiDB-lite"/>
    </source>
</evidence>
<dbReference type="Proteomes" id="UP001148838">
    <property type="component" value="Unassembled WGS sequence"/>
</dbReference>
<comment type="caution">
    <text evidence="2">The sequence shown here is derived from an EMBL/GenBank/DDBJ whole genome shotgun (WGS) entry which is preliminary data.</text>
</comment>
<dbReference type="InterPro" id="IPR052709">
    <property type="entry name" value="Transposase-MT_Hybrid"/>
</dbReference>
<evidence type="ECO:0000313" key="3">
    <source>
        <dbReference type="Proteomes" id="UP001148838"/>
    </source>
</evidence>
<sequence length="164" mass="18057">MAGLCEGGNEPPGSLKASKKNDAETDQEEKKELTGSMAKKKLSTEGSTGRNGEREKSFVPGYAECLVVDFAKHGITVNAAAYIQTLVKLRRDKRHNINADDVKLLHDNARPHVAASIREKINTFGWEVLQHLPYSPNLAPSDFHLFGPMKKFVAGHRFATDAEV</sequence>
<reference evidence="2 3" key="1">
    <citation type="journal article" date="2022" name="Allergy">
        <title>Genome assembly and annotation of Periplaneta americana reveal a comprehensive cockroach allergen profile.</title>
        <authorList>
            <person name="Wang L."/>
            <person name="Xiong Q."/>
            <person name="Saelim N."/>
            <person name="Wang L."/>
            <person name="Nong W."/>
            <person name="Wan A.T."/>
            <person name="Shi M."/>
            <person name="Liu X."/>
            <person name="Cao Q."/>
            <person name="Hui J.H.L."/>
            <person name="Sookrung N."/>
            <person name="Leung T.F."/>
            <person name="Tungtrongchitr A."/>
            <person name="Tsui S.K.W."/>
        </authorList>
    </citation>
    <scope>NUCLEOTIDE SEQUENCE [LARGE SCALE GENOMIC DNA]</scope>
    <source>
        <strain evidence="2">PWHHKU_190912</strain>
    </source>
</reference>
<gene>
    <name evidence="2" type="ORF">ANN_05366</name>
</gene>
<dbReference type="PANTHER" id="PTHR46060:SF1">
    <property type="entry name" value="MARINER MOS1 TRANSPOSASE-LIKE PROTEIN"/>
    <property type="match status" value="1"/>
</dbReference>
<dbReference type="Gene3D" id="3.30.420.10">
    <property type="entry name" value="Ribonuclease H-like superfamily/Ribonuclease H"/>
    <property type="match status" value="1"/>
</dbReference>